<evidence type="ECO:0000313" key="1">
    <source>
        <dbReference type="EMBL" id="AXB55321.1"/>
    </source>
</evidence>
<proteinExistence type="predicted"/>
<dbReference type="Proteomes" id="UP000251561">
    <property type="component" value="Chromosome"/>
</dbReference>
<gene>
    <name evidence="1" type="ORF">HYN86_01345</name>
</gene>
<evidence type="ECO:0000313" key="2">
    <source>
        <dbReference type="Proteomes" id="UP000251561"/>
    </source>
</evidence>
<dbReference type="EMBL" id="CP030261">
    <property type="protein sequence ID" value="AXB55321.1"/>
    <property type="molecule type" value="Genomic_DNA"/>
</dbReference>
<sequence length="62" mass="7349">MGSSPSIGSKNHSQSEWFFLFTEIPNFKFQVSSFRFQVSGLVWNLDFLFLEFIFKNIFPMFV</sequence>
<dbReference type="AlphaFoldDB" id="A0A344LN29"/>
<dbReference type="KEGG" id="ffl:HYN86_01345"/>
<name>A0A344LN29_9FLAO</name>
<protein>
    <submittedName>
        <fullName evidence="1">Uncharacterized protein</fullName>
    </submittedName>
</protein>
<accession>A0A344LN29</accession>
<keyword evidence="2" id="KW-1185">Reference proteome</keyword>
<organism evidence="1 2">
    <name type="scientific">Flavobacterium fluviale</name>
    <dbReference type="NCBI Taxonomy" id="2249356"/>
    <lineage>
        <taxon>Bacteria</taxon>
        <taxon>Pseudomonadati</taxon>
        <taxon>Bacteroidota</taxon>
        <taxon>Flavobacteriia</taxon>
        <taxon>Flavobacteriales</taxon>
        <taxon>Flavobacteriaceae</taxon>
        <taxon>Flavobacterium</taxon>
    </lineage>
</organism>
<reference evidence="1 2" key="1">
    <citation type="submission" date="2018-06" db="EMBL/GenBank/DDBJ databases">
        <title>Genome sequencing of Flavobacterium.</title>
        <authorList>
            <person name="Baek M.-G."/>
            <person name="Yi H."/>
        </authorList>
    </citation>
    <scope>NUCLEOTIDE SEQUENCE [LARGE SCALE GENOMIC DNA]</scope>
    <source>
        <strain evidence="1 2">HYN0086</strain>
    </source>
</reference>